<evidence type="ECO:0000259" key="6">
    <source>
        <dbReference type="Pfam" id="PF07980"/>
    </source>
</evidence>
<dbReference type="Pfam" id="PF14322">
    <property type="entry name" value="SusD-like_3"/>
    <property type="match status" value="1"/>
</dbReference>
<dbReference type="EMBL" id="JBEWYP010000001">
    <property type="protein sequence ID" value="MET7027946.1"/>
    <property type="molecule type" value="Genomic_DNA"/>
</dbReference>
<comment type="subcellular location">
    <subcellularLocation>
        <location evidence="1">Cell outer membrane</location>
    </subcellularLocation>
</comment>
<feature type="domain" description="SusD-like N-terminal" evidence="7">
    <location>
        <begin position="74"/>
        <end position="227"/>
    </location>
</feature>
<dbReference type="InterPro" id="IPR011990">
    <property type="entry name" value="TPR-like_helical_dom_sf"/>
</dbReference>
<evidence type="ECO:0000256" key="4">
    <source>
        <dbReference type="ARBA" id="ARBA00023136"/>
    </source>
</evidence>
<reference evidence="8 9" key="1">
    <citation type="submission" date="2024-07" db="EMBL/GenBank/DDBJ databases">
        <title>The genome sequence of type strain Sediminicola luteus GDMCC 1.2596T.</title>
        <authorList>
            <person name="Liu Y."/>
        </authorList>
    </citation>
    <scope>NUCLEOTIDE SEQUENCE [LARGE SCALE GENOMIC DNA]</scope>
    <source>
        <strain evidence="8 9">GDMCC 1.2596</strain>
    </source>
</reference>
<feature type="domain" description="RagB/SusD" evidence="6">
    <location>
        <begin position="345"/>
        <end position="482"/>
    </location>
</feature>
<dbReference type="SUPFAM" id="SSF48452">
    <property type="entry name" value="TPR-like"/>
    <property type="match status" value="1"/>
</dbReference>
<evidence type="ECO:0000256" key="5">
    <source>
        <dbReference type="ARBA" id="ARBA00023237"/>
    </source>
</evidence>
<keyword evidence="9" id="KW-1185">Reference proteome</keyword>
<evidence type="ECO:0000259" key="7">
    <source>
        <dbReference type="Pfam" id="PF14322"/>
    </source>
</evidence>
<evidence type="ECO:0000256" key="3">
    <source>
        <dbReference type="ARBA" id="ARBA00022729"/>
    </source>
</evidence>
<dbReference type="PROSITE" id="PS51257">
    <property type="entry name" value="PROKAR_LIPOPROTEIN"/>
    <property type="match status" value="1"/>
</dbReference>
<keyword evidence="4" id="KW-0472">Membrane</keyword>
<keyword evidence="3" id="KW-0732">Signal</keyword>
<accession>A0ABV2TRS0</accession>
<gene>
    <name evidence="8" type="ORF">ABXZ32_00980</name>
</gene>
<protein>
    <submittedName>
        <fullName evidence="8">RagB/SusD family nutrient uptake outer membrane protein</fullName>
    </submittedName>
</protein>
<dbReference type="Gene3D" id="1.25.40.390">
    <property type="match status" value="1"/>
</dbReference>
<keyword evidence="5" id="KW-0998">Cell outer membrane</keyword>
<dbReference type="RefSeq" id="WP_354616826.1">
    <property type="nucleotide sequence ID" value="NZ_JBEWYP010000001.1"/>
</dbReference>
<dbReference type="InterPro" id="IPR033985">
    <property type="entry name" value="SusD-like_N"/>
</dbReference>
<sequence length="482" mass="53074">MKHIKYLVFAISGFIFISCSDEFLNPVPDTAVAVDSFFQSDSDVLAGIIGIYDALQGVNENTETNIGRANRGVQFEHLLTEHRTDNTRNATLEGSKSDFHRYVVNANNVESEDYYQSMYEVIFRANNILNFIDIADEANQAKYTAEAKFLRAYAYFKLVRLYSDVPLVTTVIGPADDKAPLFTRISESLIYEQIVADLQAAVSTLDNSSKSRASKAAAQALLAKVYLTQASPNYTGAQQLCEAIINSMEYDLMSNYADVFYSELNDEIIFAIQYESGNAQESQSFSSEFTSAVRAGREDGQNIVNDNLIADFNSIGGIRSAVSYTTIGSSNEVAKFLPDGFDVNASPAYGPNSRNAGNDYIAIRFADVLLLHVEAILGSGSATVDPRALASFQRVRDRAFPATAPNAITSVTKEDLLLERRVELAFENQRWFDLLRFGVADAVLSAHAAEMGYIYSSRALLLPIPSREINISDGLLTQNPGY</sequence>
<comment type="similarity">
    <text evidence="2">Belongs to the SusD family.</text>
</comment>
<evidence type="ECO:0000256" key="1">
    <source>
        <dbReference type="ARBA" id="ARBA00004442"/>
    </source>
</evidence>
<evidence type="ECO:0000313" key="8">
    <source>
        <dbReference type="EMBL" id="MET7027946.1"/>
    </source>
</evidence>
<evidence type="ECO:0000256" key="2">
    <source>
        <dbReference type="ARBA" id="ARBA00006275"/>
    </source>
</evidence>
<name>A0ABV2TRS0_9FLAO</name>
<evidence type="ECO:0000313" key="9">
    <source>
        <dbReference type="Proteomes" id="UP001549773"/>
    </source>
</evidence>
<dbReference type="Pfam" id="PF07980">
    <property type="entry name" value="SusD_RagB"/>
    <property type="match status" value="1"/>
</dbReference>
<organism evidence="8 9">
    <name type="scientific">Sediminicola luteus</name>
    <dbReference type="NCBI Taxonomy" id="319238"/>
    <lineage>
        <taxon>Bacteria</taxon>
        <taxon>Pseudomonadati</taxon>
        <taxon>Bacteroidota</taxon>
        <taxon>Flavobacteriia</taxon>
        <taxon>Flavobacteriales</taxon>
        <taxon>Flavobacteriaceae</taxon>
        <taxon>Sediminicola</taxon>
    </lineage>
</organism>
<proteinExistence type="inferred from homology"/>
<comment type="caution">
    <text evidence="8">The sequence shown here is derived from an EMBL/GenBank/DDBJ whole genome shotgun (WGS) entry which is preliminary data.</text>
</comment>
<dbReference type="Proteomes" id="UP001549773">
    <property type="component" value="Unassembled WGS sequence"/>
</dbReference>
<dbReference type="InterPro" id="IPR012944">
    <property type="entry name" value="SusD_RagB_dom"/>
</dbReference>